<evidence type="ECO:0000313" key="2">
    <source>
        <dbReference type="EMBL" id="EMT46414.1"/>
    </source>
</evidence>
<keyword evidence="1" id="KW-1133">Transmembrane helix</keyword>
<reference evidence="2 3" key="1">
    <citation type="submission" date="2013-03" db="EMBL/GenBank/DDBJ databases">
        <title>Assembly of a new bacterial strain Anoxybacillus flavithermus AK1.</title>
        <authorList>
            <person name="Rajan I."/>
            <person name="PoliReddy D."/>
            <person name="Sugumar T."/>
            <person name="Rathinam K."/>
            <person name="Alqarawi S."/>
            <person name="Khalil A.B."/>
            <person name="Sivakumar N."/>
        </authorList>
    </citation>
    <scope>NUCLEOTIDE SEQUENCE [LARGE SCALE GENOMIC DNA]</scope>
    <source>
        <strain evidence="2 3">AK1</strain>
    </source>
</reference>
<evidence type="ECO:0000313" key="3">
    <source>
        <dbReference type="Proteomes" id="UP000012085"/>
    </source>
</evidence>
<name>M8E0C7_9BACL</name>
<sequence>METLAKVLLVLCGVFLLVGVIYLMFFA</sequence>
<comment type="caution">
    <text evidence="2">The sequence shown here is derived from an EMBL/GenBank/DDBJ whole genome shotgun (WGS) entry which is preliminary data.</text>
</comment>
<dbReference type="EMBL" id="APCD01000005">
    <property type="protein sequence ID" value="EMT46414.1"/>
    <property type="molecule type" value="Genomic_DNA"/>
</dbReference>
<dbReference type="AlphaFoldDB" id="M8E0C7"/>
<reference evidence="2 3" key="2">
    <citation type="journal article" date="2015" name="Genome Announc.">
        <title>Genome Sequence of Anoxybacillus flavithermus Strain AK1, a Thermophile Isolated from a Hot Spring in Saudi Arabia.</title>
        <authorList>
            <person name="Khalil A."/>
            <person name="Sivakumar N."/>
            <person name="Qarawi S."/>
        </authorList>
    </citation>
    <scope>NUCLEOTIDE SEQUENCE [LARGE SCALE GENOMIC DNA]</scope>
    <source>
        <strain evidence="2 3">AK1</strain>
    </source>
</reference>
<accession>M8E0C7</accession>
<protein>
    <submittedName>
        <fullName evidence="2">Uncharacterized protein</fullName>
    </submittedName>
</protein>
<evidence type="ECO:0000256" key="1">
    <source>
        <dbReference type="SAM" id="Phobius"/>
    </source>
</evidence>
<organism evidence="2 3">
    <name type="scientific">Anoxybacillus flavithermus AK1</name>
    <dbReference type="NCBI Taxonomy" id="1297581"/>
    <lineage>
        <taxon>Bacteria</taxon>
        <taxon>Bacillati</taxon>
        <taxon>Bacillota</taxon>
        <taxon>Bacilli</taxon>
        <taxon>Bacillales</taxon>
        <taxon>Anoxybacillaceae</taxon>
        <taxon>Anoxybacillus</taxon>
    </lineage>
</organism>
<feature type="transmembrane region" description="Helical" evidence="1">
    <location>
        <begin position="7"/>
        <end position="25"/>
    </location>
</feature>
<keyword evidence="1" id="KW-0812">Transmembrane</keyword>
<proteinExistence type="predicted"/>
<gene>
    <name evidence="2" type="ORF">H919_05839</name>
</gene>
<dbReference type="Proteomes" id="UP000012085">
    <property type="component" value="Unassembled WGS sequence"/>
</dbReference>
<keyword evidence="1" id="KW-0472">Membrane</keyword>